<feature type="modified residue" description="N6-(pyridoxal phosphate)lysine" evidence="14">
    <location>
        <position position="242"/>
    </location>
</feature>
<evidence type="ECO:0000256" key="4">
    <source>
        <dbReference type="ARBA" id="ARBA00004991"/>
    </source>
</evidence>
<keyword evidence="5" id="KW-0812">Transmembrane</keyword>
<evidence type="ECO:0000256" key="14">
    <source>
        <dbReference type="PIRSR" id="PIRSR602129-50"/>
    </source>
</evidence>
<dbReference type="Proteomes" id="UP000597444">
    <property type="component" value="Unassembled WGS sequence"/>
</dbReference>
<keyword evidence="17" id="KW-1185">Reference proteome</keyword>
<evidence type="ECO:0000256" key="10">
    <source>
        <dbReference type="ARBA" id="ARBA00023098"/>
    </source>
</evidence>
<dbReference type="InterPro" id="IPR015422">
    <property type="entry name" value="PyrdxlP-dep_Trfase_small"/>
</dbReference>
<keyword evidence="10" id="KW-0443">Lipid metabolism</keyword>
<comment type="caution">
    <text evidence="16">The sequence shown here is derived from an EMBL/GenBank/DDBJ whole genome shotgun (WGS) entry which is preliminary data.</text>
</comment>
<evidence type="ECO:0000256" key="8">
    <source>
        <dbReference type="ARBA" id="ARBA00022919"/>
    </source>
</evidence>
<dbReference type="RefSeq" id="WP_220207693.1">
    <property type="nucleotide sequence ID" value="NZ_BNJK01000001.1"/>
</dbReference>
<organism evidence="16 17">
    <name type="scientific">Reticulibacter mediterranei</name>
    <dbReference type="NCBI Taxonomy" id="2778369"/>
    <lineage>
        <taxon>Bacteria</taxon>
        <taxon>Bacillati</taxon>
        <taxon>Chloroflexota</taxon>
        <taxon>Ktedonobacteria</taxon>
        <taxon>Ktedonobacterales</taxon>
        <taxon>Reticulibacteraceae</taxon>
        <taxon>Reticulibacter</taxon>
    </lineage>
</organism>
<dbReference type="PANTHER" id="PTHR42735">
    <property type="match status" value="1"/>
</dbReference>
<dbReference type="Gene3D" id="6.10.140.2150">
    <property type="match status" value="1"/>
</dbReference>
<dbReference type="GO" id="GO:0004058">
    <property type="term" value="F:aromatic-L-amino-acid decarboxylase activity"/>
    <property type="evidence" value="ECO:0007669"/>
    <property type="project" value="UniProtKB-ARBA"/>
</dbReference>
<keyword evidence="7 14" id="KW-0663">Pyridoxal phosphate</keyword>
<dbReference type="InterPro" id="IPR015424">
    <property type="entry name" value="PyrdxlP-dep_Trfase"/>
</dbReference>
<keyword evidence="9" id="KW-1133">Transmembrane helix</keyword>
<dbReference type="GO" id="GO:0008483">
    <property type="term" value="F:transaminase activity"/>
    <property type="evidence" value="ECO:0007669"/>
    <property type="project" value="UniProtKB-KW"/>
</dbReference>
<evidence type="ECO:0000256" key="12">
    <source>
        <dbReference type="ARBA" id="ARBA00023239"/>
    </source>
</evidence>
<dbReference type="Gene3D" id="3.90.1150.10">
    <property type="entry name" value="Aspartate Aminotransferase, domain 1"/>
    <property type="match status" value="1"/>
</dbReference>
<dbReference type="Gene3D" id="3.40.640.10">
    <property type="entry name" value="Type I PLP-dependent aspartate aminotransferase-like (Major domain)"/>
    <property type="match status" value="1"/>
</dbReference>
<evidence type="ECO:0000313" key="17">
    <source>
        <dbReference type="Proteomes" id="UP000597444"/>
    </source>
</evidence>
<sequence>MPIPAHGLPPEELFQRLEHYKEHDVSWRAGRILTGIYDPGDEIEAIVKQAYSSFLTENALYPNLFPSLLQLENEVVRMIADLLHGDADVVGNCTSGGTESIMLAVKAVRDSARVQRPHSTSPEIVLPQTAHPAFHKAAHYLGLKTVVTGFDPQSFRADPAAIERAITPNTIMIVASAPNYSHGVIEPIATIAEIARAHNLFFHVDACVGGIHLSMMRKAGYEVPPFDFSIPGVTSLSVDMHKYGYAAKNVSIILYHNRDLRRYAFFANADTTSYAVLNPTVLSSKSGGPVAGAWAALHSLGEEGYVRVVREVTAATRQMIAGISELDDVFVLGEPDMCMFALASDTLNIFELDDEMSQRGWTLQPQFSAGSSPANLHVSVHYATVGHVGEFLETLRDSIAAVKGRSQGPQEALALKAEVERLMQNPGPETFAQIVALADIAPGQLPTSFARINTVLDALPGSLVNVLLLEYLNSLYD</sequence>
<evidence type="ECO:0000256" key="3">
    <source>
        <dbReference type="ARBA" id="ARBA00004760"/>
    </source>
</evidence>
<keyword evidence="11" id="KW-0472">Membrane</keyword>
<comment type="pathway">
    <text evidence="4">Sphingolipid metabolism.</text>
</comment>
<keyword evidence="16" id="KW-0808">Transferase</keyword>
<keyword evidence="8" id="KW-0746">Sphingolipid metabolism</keyword>
<dbReference type="PANTHER" id="PTHR42735:SF6">
    <property type="entry name" value="SPHINGOSINE-1-PHOSPHATE LYASE 1"/>
    <property type="match status" value="1"/>
</dbReference>
<comment type="similarity">
    <text evidence="13">Belongs to the group II decarboxylase family. Sphingosine-1-phosphate lyase subfamily.</text>
</comment>
<dbReference type="FunFam" id="3.40.640.10:FF:000020">
    <property type="entry name" value="sphingosine-1-phosphate lyase 1"/>
    <property type="match status" value="1"/>
</dbReference>
<dbReference type="GO" id="GO:0019752">
    <property type="term" value="P:carboxylic acid metabolic process"/>
    <property type="evidence" value="ECO:0007669"/>
    <property type="project" value="InterPro"/>
</dbReference>
<keyword evidence="12 15" id="KW-0456">Lyase</keyword>
<gene>
    <name evidence="16" type="ORF">KSF_071560</name>
</gene>
<comment type="pathway">
    <text evidence="3">Lipid metabolism; sphingolipid metabolism.</text>
</comment>
<evidence type="ECO:0000256" key="5">
    <source>
        <dbReference type="ARBA" id="ARBA00022692"/>
    </source>
</evidence>
<keyword evidence="6" id="KW-0256">Endoplasmic reticulum</keyword>
<proteinExistence type="inferred from homology"/>
<dbReference type="InterPro" id="IPR002129">
    <property type="entry name" value="PyrdxlP-dep_de-COase"/>
</dbReference>
<dbReference type="Pfam" id="PF00282">
    <property type="entry name" value="Pyridoxal_deC"/>
    <property type="match status" value="1"/>
</dbReference>
<evidence type="ECO:0000256" key="11">
    <source>
        <dbReference type="ARBA" id="ARBA00023136"/>
    </source>
</evidence>
<protein>
    <submittedName>
        <fullName evidence="16">Aspartate aminotransferase family protein</fullName>
    </submittedName>
</protein>
<evidence type="ECO:0000256" key="9">
    <source>
        <dbReference type="ARBA" id="ARBA00022989"/>
    </source>
</evidence>
<name>A0A8J3IR87_9CHLR</name>
<evidence type="ECO:0000313" key="16">
    <source>
        <dbReference type="EMBL" id="GHO97108.1"/>
    </source>
</evidence>
<comment type="cofactor">
    <cofactor evidence="1 14 15">
        <name>pyridoxal 5'-phosphate</name>
        <dbReference type="ChEBI" id="CHEBI:597326"/>
    </cofactor>
</comment>
<dbReference type="GO" id="GO:0006665">
    <property type="term" value="P:sphingolipid metabolic process"/>
    <property type="evidence" value="ECO:0007669"/>
    <property type="project" value="UniProtKB-KW"/>
</dbReference>
<reference evidence="16" key="1">
    <citation type="submission" date="2020-10" db="EMBL/GenBank/DDBJ databases">
        <title>Taxonomic study of unclassified bacteria belonging to the class Ktedonobacteria.</title>
        <authorList>
            <person name="Yabe S."/>
            <person name="Wang C.M."/>
            <person name="Zheng Y."/>
            <person name="Sakai Y."/>
            <person name="Cavaletti L."/>
            <person name="Monciardini P."/>
            <person name="Donadio S."/>
        </authorList>
    </citation>
    <scope>NUCLEOTIDE SEQUENCE</scope>
    <source>
        <strain evidence="16">ID150040</strain>
    </source>
</reference>
<evidence type="ECO:0000256" key="1">
    <source>
        <dbReference type="ARBA" id="ARBA00001933"/>
    </source>
</evidence>
<dbReference type="InterPro" id="IPR050477">
    <property type="entry name" value="GrpII_AminoAcid_Decarb"/>
</dbReference>
<dbReference type="GO" id="GO:0030170">
    <property type="term" value="F:pyridoxal phosphate binding"/>
    <property type="evidence" value="ECO:0007669"/>
    <property type="project" value="InterPro"/>
</dbReference>
<accession>A0A8J3IR87</accession>
<dbReference type="AlphaFoldDB" id="A0A8J3IR87"/>
<dbReference type="GO" id="GO:0016020">
    <property type="term" value="C:membrane"/>
    <property type="evidence" value="ECO:0007669"/>
    <property type="project" value="GOC"/>
</dbReference>
<dbReference type="EMBL" id="BNJK01000001">
    <property type="protein sequence ID" value="GHO97108.1"/>
    <property type="molecule type" value="Genomic_DNA"/>
</dbReference>
<evidence type="ECO:0000256" key="6">
    <source>
        <dbReference type="ARBA" id="ARBA00022824"/>
    </source>
</evidence>
<comment type="subcellular location">
    <subcellularLocation>
        <location evidence="2">Endoplasmic reticulum membrane</location>
        <topology evidence="2">Single-pass membrane protein</topology>
    </subcellularLocation>
</comment>
<dbReference type="InterPro" id="IPR015421">
    <property type="entry name" value="PyrdxlP-dep_Trfase_major"/>
</dbReference>
<evidence type="ECO:0000256" key="15">
    <source>
        <dbReference type="RuleBase" id="RU000382"/>
    </source>
</evidence>
<evidence type="ECO:0000256" key="7">
    <source>
        <dbReference type="ARBA" id="ARBA00022898"/>
    </source>
</evidence>
<evidence type="ECO:0000256" key="2">
    <source>
        <dbReference type="ARBA" id="ARBA00004389"/>
    </source>
</evidence>
<keyword evidence="16" id="KW-0032">Aminotransferase</keyword>
<evidence type="ECO:0000256" key="13">
    <source>
        <dbReference type="ARBA" id="ARBA00038302"/>
    </source>
</evidence>
<dbReference type="SUPFAM" id="SSF53383">
    <property type="entry name" value="PLP-dependent transferases"/>
    <property type="match status" value="1"/>
</dbReference>